<dbReference type="AlphaFoldDB" id="A0A955RJP3"/>
<evidence type="ECO:0000313" key="5">
    <source>
        <dbReference type="Proteomes" id="UP000783287"/>
    </source>
</evidence>
<comment type="similarity">
    <text evidence="2">Belongs to the Nudix hydrolase family.</text>
</comment>
<dbReference type="PROSITE" id="PS00893">
    <property type="entry name" value="NUDIX_BOX"/>
    <property type="match status" value="1"/>
</dbReference>
<evidence type="ECO:0000256" key="1">
    <source>
        <dbReference type="ARBA" id="ARBA00022801"/>
    </source>
</evidence>
<protein>
    <submittedName>
        <fullName evidence="4">NUDIX hydrolase</fullName>
    </submittedName>
</protein>
<reference evidence="4" key="2">
    <citation type="journal article" date="2021" name="Microbiome">
        <title>Successional dynamics and alternative stable states in a saline activated sludge microbial community over 9 years.</title>
        <authorList>
            <person name="Wang Y."/>
            <person name="Ye J."/>
            <person name="Ju F."/>
            <person name="Liu L."/>
            <person name="Boyd J.A."/>
            <person name="Deng Y."/>
            <person name="Parks D.H."/>
            <person name="Jiang X."/>
            <person name="Yin X."/>
            <person name="Woodcroft B.J."/>
            <person name="Tyson G.W."/>
            <person name="Hugenholtz P."/>
            <person name="Polz M.F."/>
            <person name="Zhang T."/>
        </authorList>
    </citation>
    <scope>NUCLEOTIDE SEQUENCE</scope>
    <source>
        <strain evidence="4">HKST-UBA14</strain>
    </source>
</reference>
<evidence type="ECO:0000313" key="4">
    <source>
        <dbReference type="EMBL" id="MCA9383610.1"/>
    </source>
</evidence>
<evidence type="ECO:0000259" key="3">
    <source>
        <dbReference type="PROSITE" id="PS51462"/>
    </source>
</evidence>
<dbReference type="Gene3D" id="3.90.79.10">
    <property type="entry name" value="Nucleoside Triphosphate Pyrophosphohydrolase"/>
    <property type="match status" value="1"/>
</dbReference>
<dbReference type="InterPro" id="IPR020084">
    <property type="entry name" value="NUDIX_hydrolase_CS"/>
</dbReference>
<dbReference type="Pfam" id="PF00293">
    <property type="entry name" value="NUDIX"/>
    <property type="match status" value="1"/>
</dbReference>
<organism evidence="4 5">
    <name type="scientific">Candidatus Dojkabacteria bacterium</name>
    <dbReference type="NCBI Taxonomy" id="2099670"/>
    <lineage>
        <taxon>Bacteria</taxon>
        <taxon>Candidatus Dojkabacteria</taxon>
    </lineage>
</organism>
<dbReference type="GO" id="GO:0016787">
    <property type="term" value="F:hydrolase activity"/>
    <property type="evidence" value="ECO:0007669"/>
    <property type="project" value="UniProtKB-KW"/>
</dbReference>
<feature type="domain" description="Nudix hydrolase" evidence="3">
    <location>
        <begin position="8"/>
        <end position="142"/>
    </location>
</feature>
<dbReference type="InterPro" id="IPR000086">
    <property type="entry name" value="NUDIX_hydrolase_dom"/>
</dbReference>
<proteinExistence type="inferred from homology"/>
<dbReference type="EMBL" id="JAGQLK010000098">
    <property type="protein sequence ID" value="MCA9383610.1"/>
    <property type="molecule type" value="Genomic_DNA"/>
</dbReference>
<keyword evidence="1 2" id="KW-0378">Hydrolase</keyword>
<dbReference type="PRINTS" id="PR00502">
    <property type="entry name" value="NUDIXFAMILY"/>
</dbReference>
<name>A0A955RJP3_9BACT</name>
<sequence>MANENAQTFYVGTHVILKTDKEALALHKTAFSDGTPCDLWTLPGGKIDRGENEHETLKRELSEELGFDLTDQKVQFVGYFMPTGGFKNGYRLCSLMFLIKLPERFQVDISSEHDKYKWLPWNEFLNTRFHSDRVKMKDIILACR</sequence>
<accession>A0A955RJP3</accession>
<reference evidence="4" key="1">
    <citation type="submission" date="2020-04" db="EMBL/GenBank/DDBJ databases">
        <authorList>
            <person name="Zhang T."/>
        </authorList>
    </citation>
    <scope>NUCLEOTIDE SEQUENCE</scope>
    <source>
        <strain evidence="4">HKST-UBA14</strain>
    </source>
</reference>
<dbReference type="PANTHER" id="PTHR43736">
    <property type="entry name" value="ADP-RIBOSE PYROPHOSPHATASE"/>
    <property type="match status" value="1"/>
</dbReference>
<dbReference type="SUPFAM" id="SSF55811">
    <property type="entry name" value="Nudix"/>
    <property type="match status" value="1"/>
</dbReference>
<dbReference type="InterPro" id="IPR015797">
    <property type="entry name" value="NUDIX_hydrolase-like_dom_sf"/>
</dbReference>
<evidence type="ECO:0000256" key="2">
    <source>
        <dbReference type="RuleBase" id="RU003476"/>
    </source>
</evidence>
<comment type="caution">
    <text evidence="4">The sequence shown here is derived from an EMBL/GenBank/DDBJ whole genome shotgun (WGS) entry which is preliminary data.</text>
</comment>
<dbReference type="PROSITE" id="PS51462">
    <property type="entry name" value="NUDIX"/>
    <property type="match status" value="1"/>
</dbReference>
<dbReference type="PANTHER" id="PTHR43736:SF1">
    <property type="entry name" value="DIHYDRONEOPTERIN TRIPHOSPHATE DIPHOSPHATASE"/>
    <property type="match status" value="1"/>
</dbReference>
<gene>
    <name evidence="4" type="ORF">KC909_04540</name>
</gene>
<dbReference type="Proteomes" id="UP000783287">
    <property type="component" value="Unassembled WGS sequence"/>
</dbReference>
<dbReference type="InterPro" id="IPR020476">
    <property type="entry name" value="Nudix_hydrolase"/>
</dbReference>